<keyword evidence="7" id="KW-0472">Membrane</keyword>
<sequence>MLLQIISHAFGWILFLATIPFGFLVFFPLRLWKWAVILTARYFRPDLKALLTAYDSIFAIDKFFQKPYAANVTFFIVEGHISLDKIKSGFARNVLNKETEDGEKLYDRLYQVPVSYGGYYFWQEVPVDIDKQIRCTHEFKTNDHQNELNQILGDLMTSPLPGALWEILLYTGYQSDKSVVVFRIHHTLGDGYSFNHLVDEMIEQSSKYMVKIPPLSVSERCRLLATAPTRVASLYQEAFTHSDCFTKRKINDQGVVSITSVPLDVMKAIRRKTNTHFATVGMSVLGGAIRRFYLEQNRKMPAYVSVMHSLPKSGHPLTQMCNHWGVGLFKVPLSCPSALERLEKTERSYNQYMGDQYDQLIHSHIPLFSLLPNAFLKLFFSTNFGTGMGFTSVPAYDKEAHLWGHRVLNMYKIFGLQWRQSAVAAAVYTHNGQVAYTIFSNKDIIEDQAGVDQVTREYLHAEVQQLCSELGIQVTPWNNNNNQRPIRSEGFA</sequence>
<evidence type="ECO:0000313" key="10">
    <source>
        <dbReference type="Proteomes" id="UP000708208"/>
    </source>
</evidence>
<dbReference type="PANTHER" id="PTHR31650">
    <property type="entry name" value="O-ACYLTRANSFERASE (WSD1-LIKE) FAMILY PROTEIN"/>
    <property type="match status" value="1"/>
</dbReference>
<keyword evidence="4" id="KW-0808">Transferase</keyword>
<keyword evidence="5" id="KW-0012">Acyltransferase</keyword>
<evidence type="ECO:0000256" key="3">
    <source>
        <dbReference type="ARBA" id="ARBA00013244"/>
    </source>
</evidence>
<comment type="pathway">
    <text evidence="2">Lipid metabolism.</text>
</comment>
<evidence type="ECO:0000259" key="8">
    <source>
        <dbReference type="Pfam" id="PF03007"/>
    </source>
</evidence>
<evidence type="ECO:0000256" key="4">
    <source>
        <dbReference type="ARBA" id="ARBA00022679"/>
    </source>
</evidence>
<dbReference type="GO" id="GO:0004144">
    <property type="term" value="F:diacylglycerol O-acyltransferase activity"/>
    <property type="evidence" value="ECO:0007669"/>
    <property type="project" value="UniProtKB-EC"/>
</dbReference>
<dbReference type="Proteomes" id="UP000708208">
    <property type="component" value="Unassembled WGS sequence"/>
</dbReference>
<evidence type="ECO:0000256" key="1">
    <source>
        <dbReference type="ARBA" id="ARBA00004771"/>
    </source>
</evidence>
<evidence type="ECO:0000313" key="9">
    <source>
        <dbReference type="EMBL" id="CAG7835229.1"/>
    </source>
</evidence>
<organism evidence="9 10">
    <name type="scientific">Allacma fusca</name>
    <dbReference type="NCBI Taxonomy" id="39272"/>
    <lineage>
        <taxon>Eukaryota</taxon>
        <taxon>Metazoa</taxon>
        <taxon>Ecdysozoa</taxon>
        <taxon>Arthropoda</taxon>
        <taxon>Hexapoda</taxon>
        <taxon>Collembola</taxon>
        <taxon>Symphypleona</taxon>
        <taxon>Sminthuridae</taxon>
        <taxon>Allacma</taxon>
    </lineage>
</organism>
<keyword evidence="7" id="KW-1133">Transmembrane helix</keyword>
<reference evidence="9" key="1">
    <citation type="submission" date="2021-06" db="EMBL/GenBank/DDBJ databases">
        <authorList>
            <person name="Hodson N. C."/>
            <person name="Mongue J. A."/>
            <person name="Jaron S. K."/>
        </authorList>
    </citation>
    <scope>NUCLEOTIDE SEQUENCE</scope>
</reference>
<dbReference type="InterPro" id="IPR004255">
    <property type="entry name" value="O-acyltransferase_WSD1_N"/>
</dbReference>
<evidence type="ECO:0000256" key="6">
    <source>
        <dbReference type="ARBA" id="ARBA00048109"/>
    </source>
</evidence>
<keyword evidence="7" id="KW-0812">Transmembrane</keyword>
<dbReference type="PANTHER" id="PTHR31650:SF1">
    <property type="entry name" value="WAX ESTER SYNTHASE_DIACYLGLYCEROL ACYLTRANSFERASE 4-RELATED"/>
    <property type="match status" value="1"/>
</dbReference>
<dbReference type="EMBL" id="CAJVCH010570566">
    <property type="protein sequence ID" value="CAG7835229.1"/>
    <property type="molecule type" value="Genomic_DNA"/>
</dbReference>
<name>A0A8J2PW16_9HEXA</name>
<dbReference type="GO" id="GO:0005886">
    <property type="term" value="C:plasma membrane"/>
    <property type="evidence" value="ECO:0007669"/>
    <property type="project" value="TreeGrafter"/>
</dbReference>
<comment type="catalytic activity">
    <reaction evidence="6">
        <text>an acyl-CoA + a 1,2-diacyl-sn-glycerol = a triacyl-sn-glycerol + CoA</text>
        <dbReference type="Rhea" id="RHEA:10868"/>
        <dbReference type="ChEBI" id="CHEBI:17815"/>
        <dbReference type="ChEBI" id="CHEBI:57287"/>
        <dbReference type="ChEBI" id="CHEBI:58342"/>
        <dbReference type="ChEBI" id="CHEBI:64615"/>
        <dbReference type="EC" id="2.3.1.20"/>
    </reaction>
</comment>
<feature type="domain" description="O-acyltransferase WSD1-like N-terminal" evidence="8">
    <location>
        <begin position="112"/>
        <end position="205"/>
    </location>
</feature>
<accession>A0A8J2PW16</accession>
<protein>
    <recommendedName>
        <fullName evidence="3">diacylglycerol O-acyltransferase</fullName>
        <ecNumber evidence="3">2.3.1.20</ecNumber>
    </recommendedName>
</protein>
<keyword evidence="10" id="KW-1185">Reference proteome</keyword>
<evidence type="ECO:0000256" key="2">
    <source>
        <dbReference type="ARBA" id="ARBA00005189"/>
    </source>
</evidence>
<proteinExistence type="predicted"/>
<feature type="transmembrane region" description="Helical" evidence="7">
    <location>
        <begin position="12"/>
        <end position="32"/>
    </location>
</feature>
<dbReference type="InterPro" id="IPR045034">
    <property type="entry name" value="O-acyltransferase_WSD1-like"/>
</dbReference>
<comment type="caution">
    <text evidence="9">The sequence shown here is derived from an EMBL/GenBank/DDBJ whole genome shotgun (WGS) entry which is preliminary data.</text>
</comment>
<dbReference type="OrthoDB" id="619536at2759"/>
<dbReference type="AlphaFoldDB" id="A0A8J2PW16"/>
<comment type="pathway">
    <text evidence="1">Glycerolipid metabolism; triacylglycerol biosynthesis.</text>
</comment>
<gene>
    <name evidence="9" type="ORF">AFUS01_LOCUS44629</name>
</gene>
<dbReference type="EC" id="2.3.1.20" evidence="3"/>
<dbReference type="Pfam" id="PF03007">
    <property type="entry name" value="WS_DGAT_cat"/>
    <property type="match status" value="1"/>
</dbReference>
<evidence type="ECO:0000256" key="7">
    <source>
        <dbReference type="SAM" id="Phobius"/>
    </source>
</evidence>
<evidence type="ECO:0000256" key="5">
    <source>
        <dbReference type="ARBA" id="ARBA00023315"/>
    </source>
</evidence>
<dbReference type="GO" id="GO:0019432">
    <property type="term" value="P:triglyceride biosynthetic process"/>
    <property type="evidence" value="ECO:0007669"/>
    <property type="project" value="TreeGrafter"/>
</dbReference>